<comment type="caution">
    <text evidence="11">The sequence shown here is derived from an EMBL/GenBank/DDBJ whole genome shotgun (WGS) entry which is preliminary data.</text>
</comment>
<evidence type="ECO:0000256" key="6">
    <source>
        <dbReference type="ARBA" id="ARBA00022989"/>
    </source>
</evidence>
<feature type="domain" description="Tripartite ATP-independent periplasmic transporters DctQ component" evidence="10">
    <location>
        <begin position="1"/>
        <end position="124"/>
    </location>
</feature>
<evidence type="ECO:0000313" key="12">
    <source>
        <dbReference type="Proteomes" id="UP000824248"/>
    </source>
</evidence>
<reference evidence="11" key="1">
    <citation type="journal article" date="2021" name="PeerJ">
        <title>Extensive microbial diversity within the chicken gut microbiome revealed by metagenomics and culture.</title>
        <authorList>
            <person name="Gilroy R."/>
            <person name="Ravi A."/>
            <person name="Getino M."/>
            <person name="Pursley I."/>
            <person name="Horton D.L."/>
            <person name="Alikhan N.F."/>
            <person name="Baker D."/>
            <person name="Gharbi K."/>
            <person name="Hall N."/>
            <person name="Watson M."/>
            <person name="Adriaenssens E.M."/>
            <person name="Foster-Nyarko E."/>
            <person name="Jarju S."/>
            <person name="Secka A."/>
            <person name="Antonio M."/>
            <person name="Oren A."/>
            <person name="Chaudhuri R.R."/>
            <person name="La Ragione R."/>
            <person name="Hildebrand F."/>
            <person name="Pallen M.J."/>
        </authorList>
    </citation>
    <scope>NUCLEOTIDE SEQUENCE</scope>
    <source>
        <strain evidence="11">1193</strain>
    </source>
</reference>
<dbReference type="Pfam" id="PF04290">
    <property type="entry name" value="DctQ"/>
    <property type="match status" value="1"/>
</dbReference>
<accession>A0A9D2B4J2</accession>
<evidence type="ECO:0000256" key="2">
    <source>
        <dbReference type="ARBA" id="ARBA00022448"/>
    </source>
</evidence>
<comment type="subunit">
    <text evidence="9">The complex comprises the extracytoplasmic solute receptor protein and the two transmembrane proteins.</text>
</comment>
<keyword evidence="6 9" id="KW-1133">Transmembrane helix</keyword>
<dbReference type="GO" id="GO:0022857">
    <property type="term" value="F:transmembrane transporter activity"/>
    <property type="evidence" value="ECO:0007669"/>
    <property type="project" value="UniProtKB-UniRule"/>
</dbReference>
<dbReference type="Proteomes" id="UP000824248">
    <property type="component" value="Unassembled WGS sequence"/>
</dbReference>
<comment type="subcellular location">
    <subcellularLocation>
        <location evidence="1 9">Cell inner membrane</location>
        <topology evidence="1 9">Multi-pass membrane protein</topology>
    </subcellularLocation>
</comment>
<comment type="similarity">
    <text evidence="8 9">Belongs to the TRAP transporter small permease family.</text>
</comment>
<reference evidence="11" key="2">
    <citation type="submission" date="2021-04" db="EMBL/GenBank/DDBJ databases">
        <authorList>
            <person name="Gilroy R."/>
        </authorList>
    </citation>
    <scope>NUCLEOTIDE SEQUENCE</scope>
    <source>
        <strain evidence="11">1193</strain>
    </source>
</reference>
<dbReference type="InterPro" id="IPR055348">
    <property type="entry name" value="DctQ"/>
</dbReference>
<evidence type="ECO:0000259" key="10">
    <source>
        <dbReference type="Pfam" id="PF04290"/>
    </source>
</evidence>
<evidence type="ECO:0000256" key="4">
    <source>
        <dbReference type="ARBA" id="ARBA00022519"/>
    </source>
</evidence>
<keyword evidence="4 9" id="KW-0997">Cell inner membrane</keyword>
<dbReference type="PANTHER" id="PTHR35011">
    <property type="entry name" value="2,3-DIKETO-L-GULONATE TRAP TRANSPORTER SMALL PERMEASE PROTEIN YIAM"/>
    <property type="match status" value="1"/>
</dbReference>
<protein>
    <recommendedName>
        <fullName evidence="9">TRAP transporter small permease protein</fullName>
    </recommendedName>
</protein>
<sequence>MLLIVAAVLARDLLGLGMPWTEEVASMLAVYAVAFGSLSACVRFEHLAVDLFSHRLGGLARSVQHRLVGLLSTGFYALAAWGAITMSIASANNRTVSLGISFSYLYYGIFLAFAGMALVTSWQAVRGPVAWQAALQSEQESF</sequence>
<keyword evidence="2 9" id="KW-0813">Transport</keyword>
<evidence type="ECO:0000256" key="8">
    <source>
        <dbReference type="ARBA" id="ARBA00038436"/>
    </source>
</evidence>
<feature type="transmembrane region" description="Helical" evidence="9">
    <location>
        <begin position="65"/>
        <end position="84"/>
    </location>
</feature>
<evidence type="ECO:0000313" key="11">
    <source>
        <dbReference type="EMBL" id="HIX60865.1"/>
    </source>
</evidence>
<feature type="transmembrane region" description="Helical" evidence="9">
    <location>
        <begin position="25"/>
        <end position="44"/>
    </location>
</feature>
<dbReference type="GO" id="GO:0015740">
    <property type="term" value="P:C4-dicarboxylate transport"/>
    <property type="evidence" value="ECO:0007669"/>
    <property type="project" value="TreeGrafter"/>
</dbReference>
<dbReference type="InterPro" id="IPR007387">
    <property type="entry name" value="TRAP_DctQ"/>
</dbReference>
<evidence type="ECO:0000256" key="1">
    <source>
        <dbReference type="ARBA" id="ARBA00004429"/>
    </source>
</evidence>
<keyword evidence="3" id="KW-1003">Cell membrane</keyword>
<name>A0A9D2B4J2_9GAMM</name>
<evidence type="ECO:0000256" key="9">
    <source>
        <dbReference type="RuleBase" id="RU369079"/>
    </source>
</evidence>
<evidence type="ECO:0000256" key="3">
    <source>
        <dbReference type="ARBA" id="ARBA00022475"/>
    </source>
</evidence>
<gene>
    <name evidence="11" type="ORF">H9854_01320</name>
</gene>
<keyword evidence="7 9" id="KW-0472">Membrane</keyword>
<keyword evidence="5 9" id="KW-0812">Transmembrane</keyword>
<evidence type="ECO:0000256" key="7">
    <source>
        <dbReference type="ARBA" id="ARBA00023136"/>
    </source>
</evidence>
<dbReference type="GO" id="GO:0005886">
    <property type="term" value="C:plasma membrane"/>
    <property type="evidence" value="ECO:0007669"/>
    <property type="project" value="UniProtKB-SubCell"/>
</dbReference>
<dbReference type="PANTHER" id="PTHR35011:SF2">
    <property type="entry name" value="2,3-DIKETO-L-GULONATE TRAP TRANSPORTER SMALL PERMEASE PROTEIN YIAM"/>
    <property type="match status" value="1"/>
</dbReference>
<evidence type="ECO:0000256" key="5">
    <source>
        <dbReference type="ARBA" id="ARBA00022692"/>
    </source>
</evidence>
<comment type="function">
    <text evidence="9">Part of the tripartite ATP-independent periplasmic (TRAP) transport system.</text>
</comment>
<dbReference type="EMBL" id="DXFC01000038">
    <property type="protein sequence ID" value="HIX60865.1"/>
    <property type="molecule type" value="Genomic_DNA"/>
</dbReference>
<dbReference type="AlphaFoldDB" id="A0A9D2B4J2"/>
<organism evidence="11 12">
    <name type="scientific">Candidatus Halomonas stercoripullorum</name>
    <dbReference type="NCBI Taxonomy" id="2838617"/>
    <lineage>
        <taxon>Bacteria</taxon>
        <taxon>Pseudomonadati</taxon>
        <taxon>Pseudomonadota</taxon>
        <taxon>Gammaproteobacteria</taxon>
        <taxon>Oceanospirillales</taxon>
        <taxon>Halomonadaceae</taxon>
        <taxon>Halomonas</taxon>
    </lineage>
</organism>
<comment type="caution">
    <text evidence="9">Lacks conserved residue(s) required for the propagation of feature annotation.</text>
</comment>
<feature type="transmembrane region" description="Helical" evidence="9">
    <location>
        <begin position="104"/>
        <end position="125"/>
    </location>
</feature>
<proteinExistence type="inferred from homology"/>